<dbReference type="InterPro" id="IPR002869">
    <property type="entry name" value="Pyrv_flavodox_OxRed_cen"/>
</dbReference>
<protein>
    <submittedName>
        <fullName evidence="3">Indolepyruvate oxidoreductase subunit beta</fullName>
    </submittedName>
</protein>
<dbReference type="Proteomes" id="UP001486565">
    <property type="component" value="Chromosome"/>
</dbReference>
<keyword evidence="1" id="KW-0560">Oxidoreductase</keyword>
<dbReference type="NCBIfam" id="NF005325">
    <property type="entry name" value="PRK06853.1-5"/>
    <property type="match status" value="1"/>
</dbReference>
<gene>
    <name evidence="3" type="ORF">QBE51_05610</name>
</gene>
<organism evidence="3 4">
    <name type="scientific">Defluviitalea saccharophila</name>
    <dbReference type="NCBI Taxonomy" id="879970"/>
    <lineage>
        <taxon>Bacteria</taxon>
        <taxon>Bacillati</taxon>
        <taxon>Bacillota</taxon>
        <taxon>Clostridia</taxon>
        <taxon>Lachnospirales</taxon>
        <taxon>Defluviitaleaceae</taxon>
        <taxon>Defluviitalea</taxon>
    </lineage>
</organism>
<keyword evidence="4" id="KW-1185">Reference proteome</keyword>
<dbReference type="NCBIfam" id="NF005322">
    <property type="entry name" value="PRK06853.1-2"/>
    <property type="match status" value="1"/>
</dbReference>
<evidence type="ECO:0000259" key="2">
    <source>
        <dbReference type="Pfam" id="PF01558"/>
    </source>
</evidence>
<dbReference type="Pfam" id="PF01558">
    <property type="entry name" value="POR"/>
    <property type="match status" value="1"/>
</dbReference>
<name>A0ABZ2Y939_9FIRM</name>
<evidence type="ECO:0000256" key="1">
    <source>
        <dbReference type="ARBA" id="ARBA00023002"/>
    </source>
</evidence>
<evidence type="ECO:0000313" key="3">
    <source>
        <dbReference type="EMBL" id="WZL70999.1"/>
    </source>
</evidence>
<accession>A0ABZ2Y939</accession>
<feature type="domain" description="Pyruvate/ketoisovalerate oxidoreductase catalytic" evidence="2">
    <location>
        <begin position="12"/>
        <end position="189"/>
    </location>
</feature>
<dbReference type="EMBL" id="CP121687">
    <property type="protein sequence ID" value="WZL70999.1"/>
    <property type="molecule type" value="Genomic_DNA"/>
</dbReference>
<sequence>MKTRNILIVGVGGQGTLLTSRVIGDVAINKGYDVKMSEVHGMAQRGGSVVTHVRYGEKVYSPLVEEGCADILLAFEKLEALRWIHYLKEDGIAIVNDQEINPMPVITGAAEYPGDTLDRIKQACKQTYVVDALKIARELGNIRVLNTVLLGILAKNLGLEKNEWEEAIERVVPPKTIELNKKAFLTGYEL</sequence>
<evidence type="ECO:0000313" key="4">
    <source>
        <dbReference type="Proteomes" id="UP001486565"/>
    </source>
</evidence>
<dbReference type="InterPro" id="IPR019752">
    <property type="entry name" value="Pyrv/ketoisovalerate_OxRed_cat"/>
</dbReference>
<dbReference type="RefSeq" id="WP_341877962.1">
    <property type="nucleotide sequence ID" value="NZ_CP121687.1"/>
</dbReference>
<dbReference type="PANTHER" id="PTHR43854">
    <property type="entry name" value="INDOLEPYRUVATE OXIDOREDUCTASE SUBUNIT IORB"/>
    <property type="match status" value="1"/>
</dbReference>
<dbReference type="Gene3D" id="3.40.920.10">
    <property type="entry name" value="Pyruvate-ferredoxin oxidoreductase, PFOR, domain III"/>
    <property type="match status" value="1"/>
</dbReference>
<dbReference type="InterPro" id="IPR052198">
    <property type="entry name" value="IorB_Oxidoreductase"/>
</dbReference>
<reference evidence="3 4" key="1">
    <citation type="submission" date="2023-03" db="EMBL/GenBank/DDBJ databases">
        <title>Novel Species.</title>
        <authorList>
            <person name="Ma S."/>
        </authorList>
    </citation>
    <scope>NUCLEOTIDE SEQUENCE [LARGE SCALE GENOMIC DNA]</scope>
    <source>
        <strain evidence="3 4">LIND6LT2</strain>
    </source>
</reference>
<dbReference type="PANTHER" id="PTHR43854:SF1">
    <property type="entry name" value="INDOLEPYRUVATE OXIDOREDUCTASE SUBUNIT IORB"/>
    <property type="match status" value="1"/>
</dbReference>
<proteinExistence type="predicted"/>
<dbReference type="SUPFAM" id="SSF53323">
    <property type="entry name" value="Pyruvate-ferredoxin oxidoreductase, PFOR, domain III"/>
    <property type="match status" value="1"/>
</dbReference>